<dbReference type="Proteomes" id="UP000278962">
    <property type="component" value="Unassembled WGS sequence"/>
</dbReference>
<gene>
    <name evidence="2" type="ORF">C8N24_2215</name>
</gene>
<organism evidence="2 3">
    <name type="scientific">Solirubrobacter pauli</name>
    <dbReference type="NCBI Taxonomy" id="166793"/>
    <lineage>
        <taxon>Bacteria</taxon>
        <taxon>Bacillati</taxon>
        <taxon>Actinomycetota</taxon>
        <taxon>Thermoleophilia</taxon>
        <taxon>Solirubrobacterales</taxon>
        <taxon>Solirubrobacteraceae</taxon>
        <taxon>Solirubrobacter</taxon>
    </lineage>
</organism>
<feature type="region of interest" description="Disordered" evidence="1">
    <location>
        <begin position="1"/>
        <end position="67"/>
    </location>
</feature>
<accession>A0A660LCR9</accession>
<keyword evidence="3" id="KW-1185">Reference proteome</keyword>
<comment type="caution">
    <text evidence="2">The sequence shown here is derived from an EMBL/GenBank/DDBJ whole genome shotgun (WGS) entry which is preliminary data.</text>
</comment>
<dbReference type="EMBL" id="RBIL01000001">
    <property type="protein sequence ID" value="RKQ92369.1"/>
    <property type="molecule type" value="Genomic_DNA"/>
</dbReference>
<evidence type="ECO:0000256" key="1">
    <source>
        <dbReference type="SAM" id="MobiDB-lite"/>
    </source>
</evidence>
<dbReference type="RefSeq" id="WP_121250069.1">
    <property type="nucleotide sequence ID" value="NZ_RBIL01000001.1"/>
</dbReference>
<name>A0A660LCR9_9ACTN</name>
<reference evidence="2 3" key="1">
    <citation type="submission" date="2018-10" db="EMBL/GenBank/DDBJ databases">
        <title>Genomic Encyclopedia of Archaeal and Bacterial Type Strains, Phase II (KMG-II): from individual species to whole genera.</title>
        <authorList>
            <person name="Goeker M."/>
        </authorList>
    </citation>
    <scope>NUCLEOTIDE SEQUENCE [LARGE SCALE GENOMIC DNA]</scope>
    <source>
        <strain evidence="2 3">DSM 14954</strain>
    </source>
</reference>
<evidence type="ECO:0000313" key="2">
    <source>
        <dbReference type="EMBL" id="RKQ92369.1"/>
    </source>
</evidence>
<dbReference type="AlphaFoldDB" id="A0A660LCR9"/>
<protein>
    <submittedName>
        <fullName evidence="2">Uncharacterized protein</fullName>
    </submittedName>
</protein>
<feature type="compositionally biased region" description="Basic and acidic residues" evidence="1">
    <location>
        <begin position="18"/>
        <end position="45"/>
    </location>
</feature>
<proteinExistence type="predicted"/>
<evidence type="ECO:0000313" key="3">
    <source>
        <dbReference type="Proteomes" id="UP000278962"/>
    </source>
</evidence>
<sequence length="67" mass="7838">MENPPIYRIEPGETGTPRVDRVERPRLLTPVEREEARRRREEKREQKRRAVPKTPPQGSGRGVDYSA</sequence>